<name>A0A443NCP8_9MAGN</name>
<gene>
    <name evidence="1" type="ORF">CKAN_00471200</name>
</gene>
<protein>
    <submittedName>
        <fullName evidence="1">Uncharacterized protein</fullName>
    </submittedName>
</protein>
<sequence length="112" mass="12912">MTEIIVCNALIRLVIPAKVLKLQLLLLQDMTLWGKEKKKKEKEKGRKKKKMKCYIVTMDHNAHPVSMQSIPVICSLLKDFKETNLVMPALVKACRKTNKLQNPQRLKGLLMN</sequence>
<dbReference type="Proteomes" id="UP000283530">
    <property type="component" value="Unassembled WGS sequence"/>
</dbReference>
<evidence type="ECO:0000313" key="1">
    <source>
        <dbReference type="EMBL" id="RWR76276.1"/>
    </source>
</evidence>
<keyword evidence="2" id="KW-1185">Reference proteome</keyword>
<proteinExistence type="predicted"/>
<accession>A0A443NCP8</accession>
<organism evidence="1 2">
    <name type="scientific">Cinnamomum micranthum f. kanehirae</name>
    <dbReference type="NCBI Taxonomy" id="337451"/>
    <lineage>
        <taxon>Eukaryota</taxon>
        <taxon>Viridiplantae</taxon>
        <taxon>Streptophyta</taxon>
        <taxon>Embryophyta</taxon>
        <taxon>Tracheophyta</taxon>
        <taxon>Spermatophyta</taxon>
        <taxon>Magnoliopsida</taxon>
        <taxon>Magnoliidae</taxon>
        <taxon>Laurales</taxon>
        <taxon>Lauraceae</taxon>
        <taxon>Cinnamomum</taxon>
    </lineage>
</organism>
<comment type="caution">
    <text evidence="1">The sequence shown here is derived from an EMBL/GenBank/DDBJ whole genome shotgun (WGS) entry which is preliminary data.</text>
</comment>
<reference evidence="1 2" key="1">
    <citation type="journal article" date="2019" name="Nat. Plants">
        <title>Stout camphor tree genome fills gaps in understanding of flowering plant genome evolution.</title>
        <authorList>
            <person name="Chaw S.M."/>
            <person name="Liu Y.C."/>
            <person name="Wu Y.W."/>
            <person name="Wang H.Y."/>
            <person name="Lin C.I."/>
            <person name="Wu C.S."/>
            <person name="Ke H.M."/>
            <person name="Chang L.Y."/>
            <person name="Hsu C.Y."/>
            <person name="Yang H.T."/>
            <person name="Sudianto E."/>
            <person name="Hsu M.H."/>
            <person name="Wu K.P."/>
            <person name="Wang L.N."/>
            <person name="Leebens-Mack J.H."/>
            <person name="Tsai I.J."/>
        </authorList>
    </citation>
    <scope>NUCLEOTIDE SEQUENCE [LARGE SCALE GENOMIC DNA]</scope>
    <source>
        <strain evidence="2">cv. Chaw 1501</strain>
        <tissue evidence="1">Young leaves</tissue>
    </source>
</reference>
<evidence type="ECO:0000313" key="2">
    <source>
        <dbReference type="Proteomes" id="UP000283530"/>
    </source>
</evidence>
<dbReference type="AlphaFoldDB" id="A0A443NCP8"/>
<dbReference type="EMBL" id="QPKB01000002">
    <property type="protein sequence ID" value="RWR76276.1"/>
    <property type="molecule type" value="Genomic_DNA"/>
</dbReference>